<accession>A0A1H1ZDD0</accession>
<dbReference type="Proteomes" id="UP000893823">
    <property type="component" value="Unassembled WGS sequence"/>
</dbReference>
<keyword evidence="5" id="KW-1185">Reference proteome</keyword>
<organism evidence="3 4">
    <name type="scientific">Agromyces flavus</name>
    <dbReference type="NCBI Taxonomy" id="589382"/>
    <lineage>
        <taxon>Bacteria</taxon>
        <taxon>Bacillati</taxon>
        <taxon>Actinomycetota</taxon>
        <taxon>Actinomycetes</taxon>
        <taxon>Micrococcales</taxon>
        <taxon>Microbacteriaceae</taxon>
        <taxon>Agromyces</taxon>
    </lineage>
</organism>
<dbReference type="STRING" id="589382.SAMN04489721_3115"/>
<reference evidence="3" key="1">
    <citation type="submission" date="2016-10" db="EMBL/GenBank/DDBJ databases">
        <authorList>
            <person name="de Groot N.N."/>
        </authorList>
    </citation>
    <scope>NUCLEOTIDE SEQUENCE [LARGE SCALE GENOMIC DNA]</scope>
    <source>
        <strain evidence="3">CPCC 202695</strain>
    </source>
</reference>
<keyword evidence="1" id="KW-0732">Signal</keyword>
<evidence type="ECO:0000256" key="1">
    <source>
        <dbReference type="SAM" id="SignalP"/>
    </source>
</evidence>
<dbReference type="RefSeq" id="WP_092674406.1">
    <property type="nucleotide sequence ID" value="NZ_BMDN01000002.1"/>
</dbReference>
<dbReference type="OrthoDB" id="3788955at2"/>
<feature type="signal peptide" evidence="1">
    <location>
        <begin position="1"/>
        <end position="26"/>
    </location>
</feature>
<dbReference type="AlphaFoldDB" id="A0A1H1ZDD0"/>
<reference evidence="2" key="3">
    <citation type="submission" date="2022-06" db="EMBL/GenBank/DDBJ databases">
        <title>Genomic Encyclopedia of Type Strains, Phase III (KMG-III): the genomes of soil and plant-associated and newly described type strains.</title>
        <authorList>
            <person name="Whitman W."/>
        </authorList>
    </citation>
    <scope>NUCLEOTIDE SEQUENCE</scope>
    <source>
        <strain evidence="2">CPCC 202695</strain>
    </source>
</reference>
<evidence type="ECO:0000313" key="5">
    <source>
        <dbReference type="Proteomes" id="UP000893823"/>
    </source>
</evidence>
<sequence>MNRKGLVAGIAAASALGLLVASPATAAPPIVDHWTDHIEHIEQDEHENWCDGSDGSVVVPFDVLYTEDASGTFIFGQRGSTGLYYGGSTFRSEFSWTNTENGRTYTAISRGTDRDLHITDNGDGTITIEGVSTGPTTYYADDGSRFKDVGRNLYTIVIDVNGTPGNPDDDEFVEFIGNDARGQFDTAERDFCADIIEFIG</sequence>
<gene>
    <name evidence="2" type="ORF">BCL57_001190</name>
    <name evidence="3" type="ORF">SAMN04489721_3115</name>
</gene>
<dbReference type="EMBL" id="LT629755">
    <property type="protein sequence ID" value="SDT31567.1"/>
    <property type="molecule type" value="Genomic_DNA"/>
</dbReference>
<dbReference type="Proteomes" id="UP000199482">
    <property type="component" value="Chromosome I"/>
</dbReference>
<dbReference type="EMBL" id="SODL02000002">
    <property type="protein sequence ID" value="MCP2367036.1"/>
    <property type="molecule type" value="Genomic_DNA"/>
</dbReference>
<evidence type="ECO:0000313" key="4">
    <source>
        <dbReference type="Proteomes" id="UP000199482"/>
    </source>
</evidence>
<feature type="chain" id="PRO_5009267545" evidence="1">
    <location>
        <begin position="27"/>
        <end position="200"/>
    </location>
</feature>
<proteinExistence type="predicted"/>
<name>A0A1H1ZDD0_9MICO</name>
<evidence type="ECO:0000313" key="3">
    <source>
        <dbReference type="EMBL" id="SDT31567.1"/>
    </source>
</evidence>
<evidence type="ECO:0000313" key="2">
    <source>
        <dbReference type="EMBL" id="MCP2367036.1"/>
    </source>
</evidence>
<protein>
    <submittedName>
        <fullName evidence="3">Uncharacterized protein</fullName>
    </submittedName>
</protein>
<reference evidence="4" key="2">
    <citation type="submission" date="2016-10" db="EMBL/GenBank/DDBJ databases">
        <authorList>
            <person name="Varghese N."/>
            <person name="Submissions S."/>
        </authorList>
    </citation>
    <scope>NUCLEOTIDE SEQUENCE [LARGE SCALE GENOMIC DNA]</scope>
    <source>
        <strain evidence="4">CPCC 202695</strain>
    </source>
</reference>